<dbReference type="InterPro" id="IPR005195">
    <property type="entry name" value="Glyco_hydro_65_M"/>
</dbReference>
<comment type="caution">
    <text evidence="9">The sequence shown here is derived from an EMBL/GenBank/DDBJ whole genome shotgun (WGS) entry which is preliminary data.</text>
</comment>
<dbReference type="SUPFAM" id="SSF48208">
    <property type="entry name" value="Six-hairpin glycosidases"/>
    <property type="match status" value="1"/>
</dbReference>
<dbReference type="Pfam" id="PF03636">
    <property type="entry name" value="Glyco_hydro_65N"/>
    <property type="match status" value="1"/>
</dbReference>
<dbReference type="Pfam" id="PF03632">
    <property type="entry name" value="Glyco_hydro_65m"/>
    <property type="match status" value="1"/>
</dbReference>
<dbReference type="Pfam" id="PF03633">
    <property type="entry name" value="Glyco_hydro_65C"/>
    <property type="match status" value="1"/>
</dbReference>
<feature type="domain" description="Glycoside hydrolase family 65 central catalytic" evidence="6">
    <location>
        <begin position="286"/>
        <end position="648"/>
    </location>
</feature>
<evidence type="ECO:0000259" key="7">
    <source>
        <dbReference type="Pfam" id="PF03633"/>
    </source>
</evidence>
<dbReference type="Gene3D" id="2.70.98.40">
    <property type="entry name" value="Glycoside hydrolase, family 65, N-terminal domain"/>
    <property type="match status" value="1"/>
</dbReference>
<dbReference type="GO" id="GO:0004553">
    <property type="term" value="F:hydrolase activity, hydrolyzing O-glycosyl compounds"/>
    <property type="evidence" value="ECO:0007669"/>
    <property type="project" value="TreeGrafter"/>
</dbReference>
<dbReference type="InterPro" id="IPR017045">
    <property type="entry name" value="Malt_Pase/Glycosyl_Hdrlase"/>
</dbReference>
<dbReference type="PIRSF" id="PIRSF036289">
    <property type="entry name" value="Glycosyl_hydrolase_malt_phosph"/>
    <property type="match status" value="1"/>
</dbReference>
<evidence type="ECO:0000256" key="2">
    <source>
        <dbReference type="ARBA" id="ARBA00022676"/>
    </source>
</evidence>
<dbReference type="EC" id="2.4.1.8" evidence="9"/>
<dbReference type="AlphaFoldDB" id="K2NXD5"/>
<evidence type="ECO:0000313" key="10">
    <source>
        <dbReference type="Proteomes" id="UP000006787"/>
    </source>
</evidence>
<dbReference type="eggNOG" id="COG1554">
    <property type="taxonomic scope" value="Bacteria"/>
</dbReference>
<sequence length="726" mass="82709">MHYKITNFDTELLNKEATLMAQGNGFLGLRATHEENYRNQDRGFFIRGVYDRGIGQETSDLVNLPDFIEDEVRLNDEVVSIWPERITDFERSLDYTTGQLIRKLTWKDATGKRYLIVNKRIVNPENVHQVAFRSEITPIDAPVSLSIKAGFNAQVSNGGVQHLLEREVLVTDDVIAVKFDTMDTDIGIGLSMRFNSPAIMTAKNRKTQGTITGQVQIKETFVFEKLVHVYSSHETPKPYEAARADSVIKVSYNQVLEEASKHWEKYWTSHRIVVDSTNPKDQEALDFALYHMKIMLPNDHLPFDKGFSIGAKGLTGEGYKGHVFWDTEIFLLPFYLHHEPEAARKLLEYRSLRLAGARDKAADNGYKGAQFPWESALTGFEETPHYAAINIKTGRRQIIASAQAEHHIVSDIAYAVKDYYQATKDETFMNSKGKKLLKETAEFWISRTVEKNGRLEILDVIGPDEYTEHIDNNAYTNYMAAENVRTALQFNEEDEKFSQDAVHFLNNVYLPVPNEEGLIPQDDTFLSKVIIDLTKYKATAGSQSILLDYSREEVVDMQILKQADLVMLFYLMPYLFDEETMKKNLYYYEDKTIHDSSLSKAIHAIVAARIGEADWAYDMFQSACAIDLNDMPHKSDDGIHAASQGAIWLATVFGFAGLVKSEGLEINPKLPSAWTSLEHDFIWRNQKLHFKLTHDTISITKSSVTPLPLTIVGKDYELIQELTVNY</sequence>
<dbReference type="InterPro" id="IPR011013">
    <property type="entry name" value="Gal_mutarotase_sf_dom"/>
</dbReference>
<dbReference type="GO" id="GO:0047656">
    <property type="term" value="F:alpha,alpha-trehalose phosphorylase activity"/>
    <property type="evidence" value="ECO:0007669"/>
    <property type="project" value="UniProtKB-EC"/>
</dbReference>
<dbReference type="PANTHER" id="PTHR11051:SF8">
    <property type="entry name" value="PROTEIN-GLUCOSYLGALACTOSYLHYDROXYLYSINE GLUCOSIDASE"/>
    <property type="match status" value="1"/>
</dbReference>
<feature type="binding site" evidence="5">
    <location>
        <begin position="561"/>
        <end position="562"/>
    </location>
    <ligand>
        <name>substrate</name>
    </ligand>
</feature>
<dbReference type="InterPro" id="IPR005196">
    <property type="entry name" value="Glyco_hydro_65_N"/>
</dbReference>
<dbReference type="RefSeq" id="WP_003134746.1">
    <property type="nucleotide sequence ID" value="NZ_AMQS01000004.1"/>
</dbReference>
<keyword evidence="2 9" id="KW-0328">Glycosyltransferase</keyword>
<evidence type="ECO:0000259" key="6">
    <source>
        <dbReference type="Pfam" id="PF03632"/>
    </source>
</evidence>
<comment type="similarity">
    <text evidence="1">Belongs to the glycosyl hydrolase 65 family.</text>
</comment>
<dbReference type="EMBL" id="AMQS01000004">
    <property type="protein sequence ID" value="EKF52218.1"/>
    <property type="molecule type" value="Genomic_DNA"/>
</dbReference>
<dbReference type="Proteomes" id="UP000006787">
    <property type="component" value="Unassembled WGS sequence"/>
</dbReference>
<dbReference type="EC" id="2.4.1.64" evidence="9"/>
<dbReference type="GO" id="GO:0050082">
    <property type="term" value="F:maltose phosphorylase activity"/>
    <property type="evidence" value="ECO:0007669"/>
    <property type="project" value="UniProtKB-EC"/>
</dbReference>
<evidence type="ECO:0000256" key="1">
    <source>
        <dbReference type="ARBA" id="ARBA00006768"/>
    </source>
</evidence>
<protein>
    <submittedName>
        <fullName evidence="9">Maltose phosphorylase / Trehalose phosphorylase</fullName>
        <ecNumber evidence="9">2.4.1.64</ecNumber>
        <ecNumber evidence="9">2.4.1.8</ecNumber>
    </submittedName>
</protein>
<dbReference type="InterPro" id="IPR012341">
    <property type="entry name" value="6hp_glycosidase-like_sf"/>
</dbReference>
<feature type="active site" description="Proton donor" evidence="4">
    <location>
        <position position="465"/>
    </location>
</feature>
<accession>K2NXD5</accession>
<dbReference type="InterPro" id="IPR037018">
    <property type="entry name" value="GH65_N"/>
</dbReference>
<dbReference type="Gene3D" id="1.50.10.10">
    <property type="match status" value="1"/>
</dbReference>
<proteinExistence type="inferred from homology"/>
<dbReference type="GO" id="GO:0005975">
    <property type="term" value="P:carbohydrate metabolic process"/>
    <property type="evidence" value="ECO:0007669"/>
    <property type="project" value="InterPro"/>
</dbReference>
<dbReference type="GO" id="GO:0030246">
    <property type="term" value="F:carbohydrate binding"/>
    <property type="evidence" value="ECO:0007669"/>
    <property type="project" value="InterPro"/>
</dbReference>
<dbReference type="InterPro" id="IPR005194">
    <property type="entry name" value="Glyco_hydro_65_C"/>
</dbReference>
<evidence type="ECO:0000259" key="8">
    <source>
        <dbReference type="Pfam" id="PF03636"/>
    </source>
</evidence>
<evidence type="ECO:0000256" key="5">
    <source>
        <dbReference type="PIRSR" id="PIRSR036289-51"/>
    </source>
</evidence>
<dbReference type="Gene3D" id="2.60.420.10">
    <property type="entry name" value="Maltose phosphorylase, domain 3"/>
    <property type="match status" value="1"/>
</dbReference>
<dbReference type="PANTHER" id="PTHR11051">
    <property type="entry name" value="GLYCOSYL HYDROLASE-RELATED"/>
    <property type="match status" value="1"/>
</dbReference>
<gene>
    <name evidence="9" type="ORF">C426_0491</name>
</gene>
<organism evidence="9 10">
    <name type="scientific">Lactococcus garvieae DCC43</name>
    <dbReference type="NCBI Taxonomy" id="1231377"/>
    <lineage>
        <taxon>Bacteria</taxon>
        <taxon>Bacillati</taxon>
        <taxon>Bacillota</taxon>
        <taxon>Bacilli</taxon>
        <taxon>Lactobacillales</taxon>
        <taxon>Streptococcaceae</taxon>
        <taxon>Lactococcus</taxon>
    </lineage>
</organism>
<dbReference type="PATRIC" id="fig|1231377.3.peg.493"/>
<feature type="domain" description="Glycoside hydrolase family 65 N-terminal" evidence="8">
    <location>
        <begin position="6"/>
        <end position="233"/>
    </location>
</feature>
<name>K2NXD5_9LACT</name>
<evidence type="ECO:0000256" key="4">
    <source>
        <dbReference type="PIRSR" id="PIRSR036289-50"/>
    </source>
</evidence>
<dbReference type="SUPFAM" id="SSF74650">
    <property type="entry name" value="Galactose mutarotase-like"/>
    <property type="match status" value="1"/>
</dbReference>
<dbReference type="InterPro" id="IPR008928">
    <property type="entry name" value="6-hairpin_glycosidase_sf"/>
</dbReference>
<feature type="domain" description="Glycoside hydrolase family 65 C-terminal" evidence="7">
    <location>
        <begin position="660"/>
        <end position="718"/>
    </location>
</feature>
<evidence type="ECO:0000313" key="9">
    <source>
        <dbReference type="EMBL" id="EKF52218.1"/>
    </source>
</evidence>
<keyword evidence="3 9" id="KW-0808">Transferase</keyword>
<evidence type="ECO:0000256" key="3">
    <source>
        <dbReference type="ARBA" id="ARBA00022679"/>
    </source>
</evidence>
<reference evidence="9 10" key="1">
    <citation type="journal article" date="2012" name="J. Bacteriol.">
        <title>Genome Sequence of the Bacteriocin-Producing Strain Lactococcus garvieae DCC43.</title>
        <authorList>
            <person name="Gabrielsen C."/>
            <person name="Brede D.A."/>
            <person name="Hernandez P.E."/>
            <person name="Nes I.F."/>
            <person name="Diep D.B."/>
        </authorList>
    </citation>
    <scope>NUCLEOTIDE SEQUENCE [LARGE SCALE GENOMIC DNA]</scope>
    <source>
        <strain evidence="9 10">DCC43</strain>
    </source>
</reference>
<feature type="binding site" evidence="5">
    <location>
        <begin position="325"/>
        <end position="326"/>
    </location>
    <ligand>
        <name>substrate</name>
    </ligand>
</feature>